<reference evidence="2" key="1">
    <citation type="submission" date="2020-10" db="EMBL/GenBank/DDBJ databases">
        <authorList>
            <person name="Gilroy R."/>
        </authorList>
    </citation>
    <scope>NUCLEOTIDE SEQUENCE</scope>
    <source>
        <strain evidence="2">ChiHcec3-11533</strain>
    </source>
</reference>
<evidence type="ECO:0000313" key="2">
    <source>
        <dbReference type="EMBL" id="HIU34092.1"/>
    </source>
</evidence>
<dbReference type="AlphaFoldDB" id="A0A9D1LCW3"/>
<dbReference type="InterPro" id="IPR045784">
    <property type="entry name" value="Radical_SAM_N2"/>
</dbReference>
<dbReference type="PANTHER" id="PTHR42731">
    <property type="entry name" value="SLL1084 PROTEIN"/>
    <property type="match status" value="1"/>
</dbReference>
<name>A0A9D1LCW3_9FIRM</name>
<dbReference type="EMBL" id="DVMU01000133">
    <property type="protein sequence ID" value="HIU34092.1"/>
    <property type="molecule type" value="Genomic_DNA"/>
</dbReference>
<comment type="caution">
    <text evidence="2">The sequence shown here is derived from an EMBL/GenBank/DDBJ whole genome shotgun (WGS) entry which is preliminary data.</text>
</comment>
<feature type="domain" description="Radical SAM" evidence="1">
    <location>
        <begin position="55"/>
        <end position="167"/>
    </location>
</feature>
<organism evidence="2 3">
    <name type="scientific">Candidatus Pullichristensenella excrementigallinarum</name>
    <dbReference type="NCBI Taxonomy" id="2840907"/>
    <lineage>
        <taxon>Bacteria</taxon>
        <taxon>Bacillati</taxon>
        <taxon>Bacillota</taxon>
        <taxon>Clostridia</taxon>
        <taxon>Candidatus Pullichristensenella</taxon>
    </lineage>
</organism>
<accession>A0A9D1LCW3</accession>
<evidence type="ECO:0000313" key="3">
    <source>
        <dbReference type="Proteomes" id="UP000824072"/>
    </source>
</evidence>
<reference evidence="2" key="2">
    <citation type="journal article" date="2021" name="PeerJ">
        <title>Extensive microbial diversity within the chicken gut microbiome revealed by metagenomics and culture.</title>
        <authorList>
            <person name="Gilroy R."/>
            <person name="Ravi A."/>
            <person name="Getino M."/>
            <person name="Pursley I."/>
            <person name="Horton D.L."/>
            <person name="Alikhan N.F."/>
            <person name="Baker D."/>
            <person name="Gharbi K."/>
            <person name="Hall N."/>
            <person name="Watson M."/>
            <person name="Adriaenssens E.M."/>
            <person name="Foster-Nyarko E."/>
            <person name="Jarju S."/>
            <person name="Secka A."/>
            <person name="Antonio M."/>
            <person name="Oren A."/>
            <person name="Chaudhuri R.R."/>
            <person name="La Ragione R."/>
            <person name="Hildebrand F."/>
            <person name="Pallen M.J."/>
        </authorList>
    </citation>
    <scope>NUCLEOTIDE SEQUENCE</scope>
    <source>
        <strain evidence="2">ChiHcec3-11533</strain>
    </source>
</reference>
<protein>
    <submittedName>
        <fullName evidence="2">B12-binding domain-containing radical SAM protein</fullName>
    </submittedName>
</protein>
<dbReference type="Pfam" id="PF19864">
    <property type="entry name" value="Radical_SAM_N2"/>
    <property type="match status" value="1"/>
</dbReference>
<proteinExistence type="predicted"/>
<feature type="non-terminal residue" evidence="2">
    <location>
        <position position="167"/>
    </location>
</feature>
<dbReference type="Proteomes" id="UP000824072">
    <property type="component" value="Unassembled WGS sequence"/>
</dbReference>
<sequence>MNLSEKIDRLLERVEKPVRYMGGEFGSVMKDADAVDVRYAFLFPDTYEVGMSHLGMKILYHTINGREDAWCERVFSPWVDMAAAMREEGIPLFSLESRTPVREFDLLGITLQYEMSFTNILEALDLAGIPIRREDRQEGPFVICGGPCAFNPEPLAPFVDFFVLGDG</sequence>
<evidence type="ECO:0000259" key="1">
    <source>
        <dbReference type="Pfam" id="PF19864"/>
    </source>
</evidence>
<gene>
    <name evidence="2" type="ORF">IAB02_05965</name>
</gene>
<dbReference type="PANTHER" id="PTHR42731:SF1">
    <property type="entry name" value="RADICAL SAM DOMAIN PROTEIN"/>
    <property type="match status" value="1"/>
</dbReference>